<dbReference type="AlphaFoldDB" id="A0A3E1YHI9"/>
<proteinExistence type="predicted"/>
<accession>A0A3E1YHI9</accession>
<dbReference type="EMBL" id="QPMM01000001">
    <property type="protein sequence ID" value="RFS26893.1"/>
    <property type="molecule type" value="Genomic_DNA"/>
</dbReference>
<protein>
    <submittedName>
        <fullName evidence="1">Uncharacterized protein</fullName>
    </submittedName>
</protein>
<evidence type="ECO:0000313" key="2">
    <source>
        <dbReference type="Proteomes" id="UP000260644"/>
    </source>
</evidence>
<keyword evidence="2" id="KW-1185">Reference proteome</keyword>
<comment type="caution">
    <text evidence="1">The sequence shown here is derived from an EMBL/GenBank/DDBJ whole genome shotgun (WGS) entry which is preliminary data.</text>
</comment>
<sequence length="76" mass="8862">MELFPGNFERSGFLLVNNSGKPGKFNIHIKQTDDSTTTAIILFINPLHAYLHSYFIFFCLQLLKEIFYLTLFLYPV</sequence>
<organism evidence="1 2">
    <name type="scientific">Chitinophaga silvatica</name>
    <dbReference type="NCBI Taxonomy" id="2282649"/>
    <lineage>
        <taxon>Bacteria</taxon>
        <taxon>Pseudomonadati</taxon>
        <taxon>Bacteroidota</taxon>
        <taxon>Chitinophagia</taxon>
        <taxon>Chitinophagales</taxon>
        <taxon>Chitinophagaceae</taxon>
        <taxon>Chitinophaga</taxon>
    </lineage>
</organism>
<dbReference type="Proteomes" id="UP000260644">
    <property type="component" value="Unassembled WGS sequence"/>
</dbReference>
<name>A0A3E1YHI9_9BACT</name>
<gene>
    <name evidence="1" type="ORF">DVR12_03665</name>
</gene>
<reference evidence="1 2" key="1">
    <citation type="submission" date="2018-07" db="EMBL/GenBank/DDBJ databases">
        <title>Chitinophaga K2CV101002-2 sp. nov., isolated from a monsoon evergreen broad-leaved forest soil.</title>
        <authorList>
            <person name="Lv Y."/>
        </authorList>
    </citation>
    <scope>NUCLEOTIDE SEQUENCE [LARGE SCALE GENOMIC DNA]</scope>
    <source>
        <strain evidence="1 2">GDMCC 1.1288</strain>
    </source>
</reference>
<evidence type="ECO:0000313" key="1">
    <source>
        <dbReference type="EMBL" id="RFS26893.1"/>
    </source>
</evidence>